<accession>A0A8J7SU61</accession>
<evidence type="ECO:0000313" key="2">
    <source>
        <dbReference type="EMBL" id="MBL4927286.1"/>
    </source>
</evidence>
<evidence type="ECO:0000256" key="1">
    <source>
        <dbReference type="SAM" id="Phobius"/>
    </source>
</evidence>
<dbReference type="AlphaFoldDB" id="A0A8J7SU61"/>
<keyword evidence="3" id="KW-1185">Reference proteome</keyword>
<comment type="caution">
    <text evidence="2">The sequence shown here is derived from an EMBL/GenBank/DDBJ whole genome shotgun (WGS) entry which is preliminary data.</text>
</comment>
<evidence type="ECO:0000313" key="3">
    <source>
        <dbReference type="Proteomes" id="UP000619033"/>
    </source>
</evidence>
<keyword evidence="1" id="KW-0472">Membrane</keyword>
<feature type="transmembrane region" description="Helical" evidence="1">
    <location>
        <begin position="12"/>
        <end position="35"/>
    </location>
</feature>
<proteinExistence type="predicted"/>
<organism evidence="2 3">
    <name type="scientific">Fuscibacter oryzae</name>
    <dbReference type="NCBI Taxonomy" id="2803939"/>
    <lineage>
        <taxon>Bacteria</taxon>
        <taxon>Pseudomonadati</taxon>
        <taxon>Pseudomonadota</taxon>
        <taxon>Alphaproteobacteria</taxon>
        <taxon>Rhodobacterales</taxon>
        <taxon>Paracoccaceae</taxon>
        <taxon>Fuscibacter</taxon>
    </lineage>
</organism>
<name>A0A8J7SU61_9RHOB</name>
<keyword evidence="1" id="KW-0812">Transmembrane</keyword>
<dbReference type="RefSeq" id="WP_202658432.1">
    <property type="nucleotide sequence ID" value="NZ_JAESVP010000002.1"/>
</dbReference>
<keyword evidence="1" id="KW-1133">Transmembrane helix</keyword>
<sequence>MSWWTLMTEAQATIISGVLTVLAGIIAALLGGWVFSKKVKSLEDAISDANDKLGLHVEGFKKEIDKLGERLKEIQEVTQETGEKVIRQNADIVDRQEAVQDLATSPDGDLKSKFSEAWEVVRSAIEDRAVDPSIDGRTRAKYLRIDRRQYRDLANALRADGNLNLDEGSVFGAIELRQSYRNGRRVINIEDVAKMKTFSDAIQT</sequence>
<dbReference type="Proteomes" id="UP000619033">
    <property type="component" value="Unassembled WGS sequence"/>
</dbReference>
<gene>
    <name evidence="2" type="ORF">JI744_04130</name>
</gene>
<dbReference type="EMBL" id="JAESVP010000002">
    <property type="protein sequence ID" value="MBL4927286.1"/>
    <property type="molecule type" value="Genomic_DNA"/>
</dbReference>
<protein>
    <submittedName>
        <fullName evidence="2">Uncharacterized protein</fullName>
    </submittedName>
</protein>
<reference evidence="2" key="1">
    <citation type="submission" date="2021-01" db="EMBL/GenBank/DDBJ databases">
        <title>Genome seq and assembly of Tabrizicola sp. KVB23.</title>
        <authorList>
            <person name="Chhetri G."/>
        </authorList>
    </citation>
    <scope>NUCLEOTIDE SEQUENCE</scope>
    <source>
        <strain evidence="2">KVB23</strain>
    </source>
</reference>